<dbReference type="InterPro" id="IPR036249">
    <property type="entry name" value="Thioredoxin-like_sf"/>
</dbReference>
<proteinExistence type="predicted"/>
<dbReference type="STRING" id="70996.SE18_10990"/>
<keyword evidence="2" id="KW-1185">Reference proteome</keyword>
<organism evidence="1 2">
    <name type="scientific">Herpetosiphon geysericola</name>
    <dbReference type="NCBI Taxonomy" id="70996"/>
    <lineage>
        <taxon>Bacteria</taxon>
        <taxon>Bacillati</taxon>
        <taxon>Chloroflexota</taxon>
        <taxon>Chloroflexia</taxon>
        <taxon>Herpetosiphonales</taxon>
        <taxon>Herpetosiphonaceae</taxon>
        <taxon>Herpetosiphon</taxon>
    </lineage>
</organism>
<name>A0A0P6Y380_9CHLR</name>
<evidence type="ECO:0000313" key="1">
    <source>
        <dbReference type="EMBL" id="KPL87016.1"/>
    </source>
</evidence>
<dbReference type="EMBL" id="LGKP01000019">
    <property type="protein sequence ID" value="KPL87016.1"/>
    <property type="molecule type" value="Genomic_DNA"/>
</dbReference>
<gene>
    <name evidence="1" type="ORF">SE18_10990</name>
</gene>
<dbReference type="RefSeq" id="WP_054534503.1">
    <property type="nucleotide sequence ID" value="NZ_LGKP01000019.1"/>
</dbReference>
<sequence length="184" mass="20788">MLGQSIERSLLVIDETDQQVDLLQRYQQRSMLLMLMRHLGCGLCRQQLARLRDYQQRFANADCEIAIITMGDTAMAKGFRQLNQLPFAVYSDPKQQVYEAFEIGQGSLWTVAGPHVLARQLLLAFKGIPSSVNLAAESIRRLGGIVLLNPQAEIAFHHVANPIHRYPPWEDVLQLLEQPQQPAA</sequence>
<dbReference type="Gene3D" id="3.40.30.10">
    <property type="entry name" value="Glutaredoxin"/>
    <property type="match status" value="1"/>
</dbReference>
<evidence type="ECO:0000313" key="2">
    <source>
        <dbReference type="Proteomes" id="UP000050277"/>
    </source>
</evidence>
<accession>A0A0P6Y380</accession>
<reference evidence="1 2" key="1">
    <citation type="submission" date="2015-07" db="EMBL/GenBank/DDBJ databases">
        <title>Whole genome sequence of Herpetosiphon geysericola DSM 7119.</title>
        <authorList>
            <person name="Hemp J."/>
            <person name="Ward L.M."/>
            <person name="Pace L.A."/>
            <person name="Fischer W.W."/>
        </authorList>
    </citation>
    <scope>NUCLEOTIDE SEQUENCE [LARGE SCALE GENOMIC DNA]</scope>
    <source>
        <strain evidence="1 2">DSM 7119</strain>
    </source>
</reference>
<dbReference type="InterPro" id="IPR032801">
    <property type="entry name" value="PXL2A/B/C"/>
</dbReference>
<dbReference type="SUPFAM" id="SSF52833">
    <property type="entry name" value="Thioredoxin-like"/>
    <property type="match status" value="1"/>
</dbReference>
<dbReference type="Pfam" id="PF13911">
    <property type="entry name" value="AhpC-TSA_2"/>
    <property type="match status" value="1"/>
</dbReference>
<dbReference type="AlphaFoldDB" id="A0A0P6Y380"/>
<dbReference type="OrthoDB" id="200319at2"/>
<comment type="caution">
    <text evidence="1">The sequence shown here is derived from an EMBL/GenBank/DDBJ whole genome shotgun (WGS) entry which is preliminary data.</text>
</comment>
<protein>
    <recommendedName>
        <fullName evidence="3">Alkyl hydroperoxide reductase subunit C/ Thiol specific antioxidant domain-containing protein</fullName>
    </recommendedName>
</protein>
<dbReference type="Proteomes" id="UP000050277">
    <property type="component" value="Unassembled WGS sequence"/>
</dbReference>
<evidence type="ECO:0008006" key="3">
    <source>
        <dbReference type="Google" id="ProtNLM"/>
    </source>
</evidence>